<reference evidence="2 3" key="1">
    <citation type="submission" date="2016-11" db="EMBL/GenBank/DDBJ databases">
        <authorList>
            <person name="Jaros S."/>
            <person name="Januszkiewicz K."/>
            <person name="Wedrychowicz H."/>
        </authorList>
    </citation>
    <scope>NUCLEOTIDE SEQUENCE [LARGE SCALE GENOMIC DNA]</scope>
    <source>
        <strain evidence="2 3">DSM 14828</strain>
    </source>
</reference>
<sequence>MFADASRLFKSFQRKHLLRNTLDKSQNYYNISDNLKYIIISLISCCILLSSFLFNDFQEIFSGMKKIAATPSILVTDYMEVANIGTAFFNSGLLMITGVLISKISKIQMNGPLISAIFTIGGFALFGKNIYNIWAIIVGVYLYSVYQKENFSKFILIALFGTALGPLVSQISFGFDIPMPYSIVLANMIGLAAGFCLPSLANQFVLFHQGFNLYNVGFTAGITGMVFMAIFRAFDFDTDSQMLIVSNGNNQILSVYLMVMFSVMMLIGLFYSNHVFTSLLRIWDKSGRLVSDFVSSNGFGPSMVNMSLLGLISTGYVFFVGGDLTGPTIGGIFTIVGFGAFGKHVKNVVPILLGVYLASLLKLWEPNSMGAMLAALFGTTLAPISGTYGWKYGIIAGFVHMSMVMNVGYLHGGMNLYNNGFSGGFVAAVLVPVFDSIKKNYKVS</sequence>
<accession>A0A1M4U1J0</accession>
<proteinExistence type="predicted"/>
<evidence type="ECO:0008006" key="4">
    <source>
        <dbReference type="Google" id="ProtNLM"/>
    </source>
</evidence>
<feature type="transmembrane region" description="Helical" evidence="1">
    <location>
        <begin position="324"/>
        <end position="341"/>
    </location>
</feature>
<protein>
    <recommendedName>
        <fullName evidence="4">DUF1576 domain-containing protein</fullName>
    </recommendedName>
</protein>
<feature type="transmembrane region" description="Helical" evidence="1">
    <location>
        <begin position="348"/>
        <end position="364"/>
    </location>
</feature>
<feature type="transmembrane region" description="Helical" evidence="1">
    <location>
        <begin position="416"/>
        <end position="434"/>
    </location>
</feature>
<feature type="transmembrane region" description="Helical" evidence="1">
    <location>
        <begin position="113"/>
        <end position="142"/>
    </location>
</feature>
<dbReference type="AlphaFoldDB" id="A0A1M4U1J0"/>
<feature type="transmembrane region" description="Helical" evidence="1">
    <location>
        <begin position="78"/>
        <end position="101"/>
    </location>
</feature>
<keyword evidence="3" id="KW-1185">Reference proteome</keyword>
<feature type="transmembrane region" description="Helical" evidence="1">
    <location>
        <begin position="213"/>
        <end position="234"/>
    </location>
</feature>
<feature type="transmembrane region" description="Helical" evidence="1">
    <location>
        <begin position="181"/>
        <end position="201"/>
    </location>
</feature>
<dbReference type="Pfam" id="PF07613">
    <property type="entry name" value="DUF1576"/>
    <property type="match status" value="2"/>
</dbReference>
<gene>
    <name evidence="2" type="ORF">SAMN02746064_00607</name>
</gene>
<dbReference type="Proteomes" id="UP000184251">
    <property type="component" value="Unassembled WGS sequence"/>
</dbReference>
<feature type="transmembrane region" description="Helical" evidence="1">
    <location>
        <begin position="254"/>
        <end position="272"/>
    </location>
</feature>
<dbReference type="InterPro" id="IPR011470">
    <property type="entry name" value="DUF1576"/>
</dbReference>
<evidence type="ECO:0000313" key="2">
    <source>
        <dbReference type="EMBL" id="SHE50487.1"/>
    </source>
</evidence>
<organism evidence="2 3">
    <name type="scientific">Alkalibacter saccharofermentans DSM 14828</name>
    <dbReference type="NCBI Taxonomy" id="1120975"/>
    <lineage>
        <taxon>Bacteria</taxon>
        <taxon>Bacillati</taxon>
        <taxon>Bacillota</taxon>
        <taxon>Clostridia</taxon>
        <taxon>Eubacteriales</taxon>
        <taxon>Eubacteriaceae</taxon>
        <taxon>Alkalibacter</taxon>
    </lineage>
</organism>
<evidence type="ECO:0000256" key="1">
    <source>
        <dbReference type="SAM" id="Phobius"/>
    </source>
</evidence>
<keyword evidence="1" id="KW-0812">Transmembrane</keyword>
<feature type="transmembrane region" description="Helical" evidence="1">
    <location>
        <begin position="154"/>
        <end position="175"/>
    </location>
</feature>
<dbReference type="EMBL" id="FQTU01000003">
    <property type="protein sequence ID" value="SHE50487.1"/>
    <property type="molecule type" value="Genomic_DNA"/>
</dbReference>
<evidence type="ECO:0000313" key="3">
    <source>
        <dbReference type="Proteomes" id="UP000184251"/>
    </source>
</evidence>
<name>A0A1M4U1J0_9FIRM</name>
<feature type="transmembrane region" description="Helical" evidence="1">
    <location>
        <begin position="293"/>
        <end position="318"/>
    </location>
</feature>
<keyword evidence="1" id="KW-0472">Membrane</keyword>
<dbReference type="STRING" id="1120975.SAMN02746064_00607"/>
<keyword evidence="1" id="KW-1133">Transmembrane helix</keyword>
<feature type="transmembrane region" description="Helical" evidence="1">
    <location>
        <begin position="37"/>
        <end position="57"/>
    </location>
</feature>